<keyword evidence="8" id="KW-0812">Transmembrane</keyword>
<evidence type="ECO:0000313" key="13">
    <source>
        <dbReference type="WormBase" id="Bm5771"/>
    </source>
</evidence>
<proteinExistence type="inferred from homology"/>
<reference evidence="9 11" key="1">
    <citation type="journal article" date="2007" name="Science">
        <title>Draft genome of the filarial nematode parasite Brugia malayi.</title>
        <authorList>
            <person name="Ghedin E."/>
            <person name="Wang S."/>
            <person name="Spiro D."/>
            <person name="Caler E."/>
            <person name="Zhao Q."/>
            <person name="Crabtree J."/>
            <person name="Allen J.E."/>
            <person name="Delcher A.L."/>
            <person name="Guiliano D.B."/>
            <person name="Miranda-Saavedra D."/>
            <person name="Angiuoli S.V."/>
            <person name="Creasy T."/>
            <person name="Amedeo P."/>
            <person name="Haas B."/>
            <person name="El-Sayed N.M."/>
            <person name="Wortman J.R."/>
            <person name="Feldblyum T."/>
            <person name="Tallon L."/>
            <person name="Schatz M."/>
            <person name="Shumway M."/>
            <person name="Koo H."/>
            <person name="Salzberg S.L."/>
            <person name="Schobel S."/>
            <person name="Pertea M."/>
            <person name="Pop M."/>
            <person name="White O."/>
            <person name="Barton G.J."/>
            <person name="Carlow C.K."/>
            <person name="Crawford M.J."/>
            <person name="Daub J."/>
            <person name="Dimmic M.W."/>
            <person name="Estes C.F."/>
            <person name="Foster J.M."/>
            <person name="Ganatra M."/>
            <person name="Gregory W.F."/>
            <person name="Johnson N.M."/>
            <person name="Jin J."/>
            <person name="Komuniecki R."/>
            <person name="Korf I."/>
            <person name="Kumar S."/>
            <person name="Laney S."/>
            <person name="Li B.W."/>
            <person name="Li W."/>
            <person name="Lindblom T.H."/>
            <person name="Lustigman S."/>
            <person name="Ma D."/>
            <person name="Maina C.V."/>
            <person name="Martin D.M."/>
            <person name="McCarter J.P."/>
            <person name="McReynolds L."/>
            <person name="Mitreva M."/>
            <person name="Nutman T.B."/>
            <person name="Parkinson J."/>
            <person name="Peregrin-Alvarez J.M."/>
            <person name="Poole C."/>
            <person name="Ren Q."/>
            <person name="Saunders L."/>
            <person name="Sluder A.E."/>
            <person name="Smith K."/>
            <person name="Stanke M."/>
            <person name="Unnasch T.R."/>
            <person name="Ware J."/>
            <person name="Wei A.D."/>
            <person name="Weil G."/>
            <person name="Williams D.J."/>
            <person name="Zhang Y."/>
            <person name="Williams S.A."/>
            <person name="Fraser-Liggett C."/>
            <person name="Slatko B."/>
            <person name="Blaxter M.L."/>
            <person name="Scott A.L."/>
        </authorList>
    </citation>
    <scope>NUCLEOTIDE SEQUENCE</scope>
    <source>
        <strain evidence="9 11">FR3</strain>
    </source>
</reference>
<dbReference type="EMBL" id="LN856865">
    <property type="protein sequence ID" value="CRZ23393.1"/>
    <property type="molecule type" value="Genomic_DNA"/>
</dbReference>
<feature type="transmembrane region" description="Helical" evidence="8">
    <location>
        <begin position="178"/>
        <end position="205"/>
    </location>
</feature>
<reference evidence="10" key="3">
    <citation type="submission" date="2019-04" db="EMBL/GenBank/DDBJ databases">
        <authorList>
            <person name="Howe K."/>
            <person name="Paulini M."/>
            <person name="Williams G."/>
        </authorList>
    </citation>
    <scope>NUCLEOTIDE SEQUENCE [LARGE SCALE GENOMIC DNA]</scope>
    <source>
        <strain evidence="10">FR3</strain>
    </source>
</reference>
<dbReference type="InterPro" id="IPR001612">
    <property type="entry name" value="Caveolin"/>
</dbReference>
<keyword evidence="7 8" id="KW-0472">Membrane</keyword>
<evidence type="ECO:0000313" key="10">
    <source>
        <dbReference type="EMBL" id="VIO87501.1"/>
    </source>
</evidence>
<dbReference type="PANTHER" id="PTHR10844:SF21">
    <property type="entry name" value="CAVEOLIN-1"/>
    <property type="match status" value="1"/>
</dbReference>
<dbReference type="GO" id="GO:0070836">
    <property type="term" value="P:caveola assembly"/>
    <property type="evidence" value="ECO:0007669"/>
    <property type="project" value="InterPro"/>
</dbReference>
<organism evidence="11 12">
    <name type="scientific">Brugia malayi</name>
    <name type="common">Filarial nematode worm</name>
    <dbReference type="NCBI Taxonomy" id="6279"/>
    <lineage>
        <taxon>Eukaryota</taxon>
        <taxon>Metazoa</taxon>
        <taxon>Ecdysozoa</taxon>
        <taxon>Nematoda</taxon>
        <taxon>Chromadorea</taxon>
        <taxon>Rhabditida</taxon>
        <taxon>Spirurina</taxon>
        <taxon>Spiruromorpha</taxon>
        <taxon>Filarioidea</taxon>
        <taxon>Onchocercidae</taxon>
        <taxon>Brugia</taxon>
    </lineage>
</organism>
<name>A0A0K0JKA3_BRUMA</name>
<dbReference type="GO" id="GO:0005901">
    <property type="term" value="C:caveola"/>
    <property type="evidence" value="ECO:0007669"/>
    <property type="project" value="UniProtKB-SubCell"/>
</dbReference>
<gene>
    <name evidence="13" type="primary">bma-cav-1</name>
    <name evidence="9 12" type="synonym">Bma-cav-1</name>
    <name evidence="13" type="ORF">Bm5771</name>
    <name evidence="10" type="ORF">BM_BM5771</name>
    <name evidence="9" type="ORF">BM_Bm5771</name>
</gene>
<keyword evidence="5" id="KW-1003">Cell membrane</keyword>
<dbReference type="WBParaSite" id="Bm5771.1">
    <property type="protein sequence ID" value="Bm5771.1"/>
    <property type="gene ID" value="WBGene00226032"/>
</dbReference>
<keyword evidence="6" id="KW-0333">Golgi apparatus</keyword>
<comment type="similarity">
    <text evidence="4">Belongs to the caveolin family.</text>
</comment>
<evidence type="ECO:0000256" key="1">
    <source>
        <dbReference type="ARBA" id="ARBA00004202"/>
    </source>
</evidence>
<dbReference type="WormBase" id="Bm5771">
    <property type="protein sequence ID" value="BM33571"/>
    <property type="gene ID" value="WBGene00226032"/>
    <property type="gene designation" value="Bma-cav-1"/>
</dbReference>
<evidence type="ECO:0000256" key="8">
    <source>
        <dbReference type="SAM" id="Phobius"/>
    </source>
</evidence>
<reference evidence="9" key="2">
    <citation type="submission" date="2012-12" db="EMBL/GenBank/DDBJ databases">
        <authorList>
            <person name="Gao Y.W."/>
            <person name="Fan S.T."/>
            <person name="Sun H.T."/>
            <person name="Wang Z."/>
            <person name="Gao X.L."/>
            <person name="Li Y.G."/>
            <person name="Wang T.C."/>
            <person name="Zhang K."/>
            <person name="Xu W.W."/>
            <person name="Yu Z.J."/>
            <person name="Xia X.Z."/>
        </authorList>
    </citation>
    <scope>NUCLEOTIDE SEQUENCE</scope>
    <source>
        <strain evidence="9">FR3</strain>
    </source>
</reference>
<evidence type="ECO:0000256" key="5">
    <source>
        <dbReference type="ARBA" id="ARBA00022475"/>
    </source>
</evidence>
<dbReference type="OMA" id="NVFACVP"/>
<dbReference type="STRING" id="6279.A0A0K0JKA3"/>
<evidence type="ECO:0000313" key="11">
    <source>
        <dbReference type="Proteomes" id="UP000006672"/>
    </source>
</evidence>
<accession>A0A4E9ETG6</accession>
<comment type="subcellular location">
    <subcellularLocation>
        <location evidence="1">Cell membrane</location>
        <topology evidence="1">Peripheral membrane protein</topology>
    </subcellularLocation>
    <subcellularLocation>
        <location evidence="2">Golgi apparatus membrane</location>
        <topology evidence="2">Peripheral membrane protein</topology>
    </subcellularLocation>
    <subcellularLocation>
        <location evidence="3">Membrane</location>
        <location evidence="3">Caveola</location>
        <topology evidence="3">Peripheral membrane protein</topology>
    </subcellularLocation>
</comment>
<dbReference type="GO" id="GO:0000139">
    <property type="term" value="C:Golgi membrane"/>
    <property type="evidence" value="ECO:0007669"/>
    <property type="project" value="UniProtKB-SubCell"/>
</dbReference>
<evidence type="ECO:0000313" key="12">
    <source>
        <dbReference type="WBParaSite" id="Bm5771.1"/>
    </source>
</evidence>
<dbReference type="Pfam" id="PF01146">
    <property type="entry name" value="Caveolin"/>
    <property type="match status" value="1"/>
</dbReference>
<dbReference type="CTD" id="6102143"/>
<reference evidence="12" key="4">
    <citation type="submission" date="2019-12" db="UniProtKB">
        <authorList>
            <consortium name="WormBaseParasite"/>
        </authorList>
    </citation>
    <scope>IDENTIFICATION</scope>
</reference>
<dbReference type="PANTHER" id="PTHR10844">
    <property type="entry name" value="CAVEOLIN"/>
    <property type="match status" value="1"/>
</dbReference>
<evidence type="ECO:0000256" key="4">
    <source>
        <dbReference type="ARBA" id="ARBA00010988"/>
    </source>
</evidence>
<evidence type="ECO:0000256" key="3">
    <source>
        <dbReference type="ARBA" id="ARBA00004543"/>
    </source>
</evidence>
<protein>
    <submittedName>
        <fullName evidence="9 12">BMA-CAV-1</fullName>
    </submittedName>
</protein>
<evidence type="ECO:0000256" key="6">
    <source>
        <dbReference type="ARBA" id="ARBA00023034"/>
    </source>
</evidence>
<keyword evidence="8" id="KW-1133">Transmembrane helix</keyword>
<evidence type="ECO:0000256" key="2">
    <source>
        <dbReference type="ARBA" id="ARBA00004395"/>
    </source>
</evidence>
<dbReference type="GeneID" id="6102143"/>
<dbReference type="KEGG" id="bmy:BM_BM5771"/>
<dbReference type="RefSeq" id="XP_001898703.1">
    <property type="nucleotide sequence ID" value="XM_001898668.1"/>
</dbReference>
<accession>A0A0K0JKA3</accession>
<evidence type="ECO:0000256" key="7">
    <source>
        <dbReference type="ARBA" id="ARBA00023136"/>
    </source>
</evidence>
<dbReference type="AlphaFoldDB" id="A0A0K0JKA3"/>
<dbReference type="EMBL" id="CAAKNF010000196">
    <property type="protein sequence ID" value="VIO87501.1"/>
    <property type="molecule type" value="Genomic_DNA"/>
</dbReference>
<dbReference type="Proteomes" id="UP000006672">
    <property type="component" value="Unassembled WGS sequence"/>
</dbReference>
<dbReference type="GO" id="GO:0060090">
    <property type="term" value="F:molecular adaptor activity"/>
    <property type="evidence" value="ECO:0007669"/>
    <property type="project" value="TreeGrafter"/>
</dbReference>
<keyword evidence="11" id="KW-1185">Reference proteome</keyword>
<dbReference type="FunCoup" id="A0A0K0JKA3">
    <property type="interactions" value="124"/>
</dbReference>
<sequence length="255" mass="29255">MALWADNSVPIAVCLVVLGFVNCCYPLLINYCSNSTLYSSLNQQYKISKKRMSDRRQEIQPEQVLLKSDTDPEKLKVETNSAKKENDVDKKERKKICRIWQRKSPRSYNFEREKDETKKLRMSIGLDLENRDDKGLNNHIIMNFGEVFAEPDGSHSFNWTWLVTNRVFTATSVSIYKLLAAFIAIPFAVFFGILFAVFAVISVFLCTPLGVLLTIPLNAFSKCWDFVICRFLNPITKAVCCERKKDEKNAIVLDA</sequence>
<dbReference type="OrthoDB" id="5917823at2759"/>
<evidence type="ECO:0000313" key="9">
    <source>
        <dbReference type="EMBL" id="CRZ23393.1"/>
    </source>
</evidence>